<dbReference type="Pfam" id="PF00188">
    <property type="entry name" value="CAP"/>
    <property type="match status" value="1"/>
</dbReference>
<dbReference type="PANTHER" id="PTHR31157">
    <property type="entry name" value="SCP DOMAIN-CONTAINING PROTEIN"/>
    <property type="match status" value="1"/>
</dbReference>
<reference evidence="3 4" key="1">
    <citation type="submission" date="2019-07" db="EMBL/GenBank/DDBJ databases">
        <title>Whole genome shotgun sequence of Methylobacterium haplocladii NBRC 107714.</title>
        <authorList>
            <person name="Hosoyama A."/>
            <person name="Uohara A."/>
            <person name="Ohji S."/>
            <person name="Ichikawa N."/>
        </authorList>
    </citation>
    <scope>NUCLEOTIDE SEQUENCE [LARGE SCALE GENOMIC DNA]</scope>
    <source>
        <strain evidence="3 4">NBRC 107714</strain>
    </source>
</reference>
<dbReference type="Gene3D" id="3.40.33.10">
    <property type="entry name" value="CAP"/>
    <property type="match status" value="1"/>
</dbReference>
<evidence type="ECO:0000256" key="1">
    <source>
        <dbReference type="SAM" id="SignalP"/>
    </source>
</evidence>
<evidence type="ECO:0000313" key="4">
    <source>
        <dbReference type="Proteomes" id="UP000321258"/>
    </source>
</evidence>
<accession>A0A512IKB7</accession>
<feature type="domain" description="SCP" evidence="2">
    <location>
        <begin position="42"/>
        <end position="151"/>
    </location>
</feature>
<dbReference type="PROSITE" id="PS51257">
    <property type="entry name" value="PROKAR_LIPOPROTEIN"/>
    <property type="match status" value="1"/>
</dbReference>
<comment type="caution">
    <text evidence="3">The sequence shown here is derived from an EMBL/GenBank/DDBJ whole genome shotgun (WGS) entry which is preliminary data.</text>
</comment>
<evidence type="ECO:0000259" key="2">
    <source>
        <dbReference type="Pfam" id="PF00188"/>
    </source>
</evidence>
<evidence type="ECO:0000313" key="3">
    <source>
        <dbReference type="EMBL" id="GEO98146.1"/>
    </source>
</evidence>
<dbReference type="SUPFAM" id="SSF55797">
    <property type="entry name" value="PR-1-like"/>
    <property type="match status" value="1"/>
</dbReference>
<sequence length="157" mass="16154">MLRRFTHPIASLVVVLAGCSGAYAAKAARRAVSDDRAAAVAISRYRAQYGLGPVQVDAGLTRAAAYAARANAAAGSLSHDAGGSFQARMAMTGLARGLKAENLGAGTATFDQTLAMWQASSGHNANLLLPQARRIGIAHADAPGSSYGRFWALVVAQ</sequence>
<feature type="signal peptide" evidence="1">
    <location>
        <begin position="1"/>
        <end position="24"/>
    </location>
</feature>
<dbReference type="AlphaFoldDB" id="A0A512IKB7"/>
<dbReference type="InterPro" id="IPR014044">
    <property type="entry name" value="CAP_dom"/>
</dbReference>
<keyword evidence="1" id="KW-0732">Signal</keyword>
<dbReference type="RefSeq" id="WP_147076420.1">
    <property type="nucleotide sequence ID" value="NZ_BJZT01000005.1"/>
</dbReference>
<dbReference type="Proteomes" id="UP000321258">
    <property type="component" value="Unassembled WGS sequence"/>
</dbReference>
<dbReference type="PANTHER" id="PTHR31157:SF1">
    <property type="entry name" value="SCP DOMAIN-CONTAINING PROTEIN"/>
    <property type="match status" value="1"/>
</dbReference>
<gene>
    <name evidence="3" type="ORF">MHA02_05340</name>
</gene>
<dbReference type="InterPro" id="IPR035940">
    <property type="entry name" value="CAP_sf"/>
</dbReference>
<dbReference type="EMBL" id="BJZT01000005">
    <property type="protein sequence ID" value="GEO98146.1"/>
    <property type="molecule type" value="Genomic_DNA"/>
</dbReference>
<protein>
    <recommendedName>
        <fullName evidence="2">SCP domain-containing protein</fullName>
    </recommendedName>
</protein>
<feature type="chain" id="PRO_5021696510" description="SCP domain-containing protein" evidence="1">
    <location>
        <begin position="25"/>
        <end position="157"/>
    </location>
</feature>
<organism evidence="3 4">
    <name type="scientific">Methylobacterium haplocladii</name>
    <dbReference type="NCBI Taxonomy" id="1176176"/>
    <lineage>
        <taxon>Bacteria</taxon>
        <taxon>Pseudomonadati</taxon>
        <taxon>Pseudomonadota</taxon>
        <taxon>Alphaproteobacteria</taxon>
        <taxon>Hyphomicrobiales</taxon>
        <taxon>Methylobacteriaceae</taxon>
        <taxon>Methylobacterium</taxon>
    </lineage>
</organism>
<keyword evidence="4" id="KW-1185">Reference proteome</keyword>
<proteinExistence type="predicted"/>
<dbReference type="OrthoDB" id="9811255at2"/>
<name>A0A512IKB7_9HYPH</name>
<dbReference type="CDD" id="cd05379">
    <property type="entry name" value="CAP_bacterial"/>
    <property type="match status" value="1"/>
</dbReference>